<evidence type="ECO:0000313" key="11">
    <source>
        <dbReference type="EMBL" id="KIC72284.1"/>
    </source>
</evidence>
<evidence type="ECO:0000256" key="3">
    <source>
        <dbReference type="ARBA" id="ARBA00022448"/>
    </source>
</evidence>
<feature type="transmembrane region" description="Helical" evidence="10">
    <location>
        <begin position="65"/>
        <end position="83"/>
    </location>
</feature>
<dbReference type="InterPro" id="IPR004692">
    <property type="entry name" value="SecG"/>
</dbReference>
<evidence type="ECO:0000256" key="9">
    <source>
        <dbReference type="ARBA" id="ARBA00023136"/>
    </source>
</evidence>
<feature type="transmembrane region" description="Helical" evidence="10">
    <location>
        <begin position="12"/>
        <end position="33"/>
    </location>
</feature>
<dbReference type="GO" id="GO:0009306">
    <property type="term" value="P:protein secretion"/>
    <property type="evidence" value="ECO:0007669"/>
    <property type="project" value="UniProtKB-UniRule"/>
</dbReference>
<comment type="subcellular location">
    <subcellularLocation>
        <location evidence="1 10">Cell membrane</location>
        <topology evidence="1 10">Multi-pass membrane protein</topology>
    </subcellularLocation>
</comment>
<dbReference type="NCBIfam" id="TIGR00810">
    <property type="entry name" value="secG"/>
    <property type="match status" value="1"/>
</dbReference>
<reference evidence="11 12" key="1">
    <citation type="journal article" date="2014" name="Mol. Biol. Evol.">
        <title>Massive expansion of Ubiquitination-related gene families within the Chlamydiae.</title>
        <authorList>
            <person name="Domman D."/>
            <person name="Collingro A."/>
            <person name="Lagkouvardos I."/>
            <person name="Gehre L."/>
            <person name="Weinmaier T."/>
            <person name="Rattei T."/>
            <person name="Subtil A."/>
            <person name="Horn M."/>
        </authorList>
    </citation>
    <scope>NUCLEOTIDE SEQUENCE [LARGE SCALE GENOMIC DNA]</scope>
    <source>
        <strain evidence="11 12">EI2</strain>
    </source>
</reference>
<sequence>MQSEGKITMTFLYFFTITLFLIICALLCAVILMQESKSSGLGASFGGDSSESLFGTSTADVLKKVTAWLAVIFLTACILLSLWTTALGRSQNNAPAFTMERIESQ</sequence>
<dbReference type="GO" id="GO:0015450">
    <property type="term" value="F:protein-transporting ATPase activity"/>
    <property type="evidence" value="ECO:0007669"/>
    <property type="project" value="UniProtKB-UniRule"/>
</dbReference>
<evidence type="ECO:0000256" key="1">
    <source>
        <dbReference type="ARBA" id="ARBA00004651"/>
    </source>
</evidence>
<keyword evidence="8 10" id="KW-0811">Translocation</keyword>
<protein>
    <recommendedName>
        <fullName evidence="10">Protein-export membrane protein SecG</fullName>
    </recommendedName>
</protein>
<evidence type="ECO:0000256" key="6">
    <source>
        <dbReference type="ARBA" id="ARBA00022927"/>
    </source>
</evidence>
<evidence type="ECO:0000256" key="5">
    <source>
        <dbReference type="ARBA" id="ARBA00022692"/>
    </source>
</evidence>
<dbReference type="GO" id="GO:0065002">
    <property type="term" value="P:intracellular protein transmembrane transport"/>
    <property type="evidence" value="ECO:0007669"/>
    <property type="project" value="TreeGrafter"/>
</dbReference>
<dbReference type="PANTHER" id="PTHR34182:SF1">
    <property type="entry name" value="PROTEIN-EXPORT MEMBRANE PROTEIN SECG"/>
    <property type="match status" value="1"/>
</dbReference>
<dbReference type="PANTHER" id="PTHR34182">
    <property type="entry name" value="PROTEIN-EXPORT MEMBRANE PROTEIN SECG"/>
    <property type="match status" value="1"/>
</dbReference>
<dbReference type="AlphaFoldDB" id="A0A0C1H414"/>
<evidence type="ECO:0000256" key="10">
    <source>
        <dbReference type="RuleBase" id="RU365087"/>
    </source>
</evidence>
<dbReference type="PATRIC" id="fig|362787.3.peg.890"/>
<dbReference type="EMBL" id="JSAN01000058">
    <property type="protein sequence ID" value="KIC72284.1"/>
    <property type="molecule type" value="Genomic_DNA"/>
</dbReference>
<dbReference type="PRINTS" id="PR01651">
    <property type="entry name" value="SECGEXPORT"/>
</dbReference>
<gene>
    <name evidence="11" type="primary">secG</name>
    <name evidence="11" type="ORF">DB44_CL00060</name>
</gene>
<dbReference type="GO" id="GO:0005886">
    <property type="term" value="C:plasma membrane"/>
    <property type="evidence" value="ECO:0007669"/>
    <property type="project" value="UniProtKB-SubCell"/>
</dbReference>
<keyword evidence="9 10" id="KW-0472">Membrane</keyword>
<keyword evidence="7 10" id="KW-1133">Transmembrane helix</keyword>
<evidence type="ECO:0000313" key="12">
    <source>
        <dbReference type="Proteomes" id="UP000031465"/>
    </source>
</evidence>
<keyword evidence="6 10" id="KW-0653">Protein transport</keyword>
<accession>A0A0C1H414</accession>
<keyword evidence="5 10" id="KW-0812">Transmembrane</keyword>
<dbReference type="Pfam" id="PF03840">
    <property type="entry name" value="SecG"/>
    <property type="match status" value="1"/>
</dbReference>
<comment type="function">
    <text evidence="10">Involved in protein export. Participates in an early event of protein translocation.</text>
</comment>
<evidence type="ECO:0000256" key="7">
    <source>
        <dbReference type="ARBA" id="ARBA00022989"/>
    </source>
</evidence>
<evidence type="ECO:0000256" key="2">
    <source>
        <dbReference type="ARBA" id="ARBA00008445"/>
    </source>
</evidence>
<comment type="similarity">
    <text evidence="2 10">Belongs to the SecG family.</text>
</comment>
<dbReference type="GO" id="GO:0043952">
    <property type="term" value="P:protein transport by the Sec complex"/>
    <property type="evidence" value="ECO:0007669"/>
    <property type="project" value="TreeGrafter"/>
</dbReference>
<evidence type="ECO:0000256" key="8">
    <source>
        <dbReference type="ARBA" id="ARBA00023010"/>
    </source>
</evidence>
<dbReference type="Proteomes" id="UP000031465">
    <property type="component" value="Unassembled WGS sequence"/>
</dbReference>
<keyword evidence="4 10" id="KW-1003">Cell membrane</keyword>
<evidence type="ECO:0000256" key="4">
    <source>
        <dbReference type="ARBA" id="ARBA00022475"/>
    </source>
</evidence>
<comment type="caution">
    <text evidence="11">The sequence shown here is derived from an EMBL/GenBank/DDBJ whole genome shotgun (WGS) entry which is preliminary data.</text>
</comment>
<organism evidence="11 12">
    <name type="scientific">Candidatus Protochlamydia amoebophila</name>
    <dbReference type="NCBI Taxonomy" id="362787"/>
    <lineage>
        <taxon>Bacteria</taxon>
        <taxon>Pseudomonadati</taxon>
        <taxon>Chlamydiota</taxon>
        <taxon>Chlamydiia</taxon>
        <taxon>Parachlamydiales</taxon>
        <taxon>Parachlamydiaceae</taxon>
        <taxon>Candidatus Protochlamydia</taxon>
    </lineage>
</organism>
<name>A0A0C1H414_9BACT</name>
<keyword evidence="3 10" id="KW-0813">Transport</keyword>
<proteinExistence type="inferred from homology"/>